<evidence type="ECO:0000256" key="2">
    <source>
        <dbReference type="ARBA" id="ARBA00023027"/>
    </source>
</evidence>
<feature type="domain" description="D-isomer specific 2-hydroxyacid dehydrogenase NAD-binding" evidence="4">
    <location>
        <begin position="105"/>
        <end position="237"/>
    </location>
</feature>
<keyword evidence="2" id="KW-0520">NAD</keyword>
<evidence type="ECO:0000259" key="4">
    <source>
        <dbReference type="Pfam" id="PF02826"/>
    </source>
</evidence>
<dbReference type="PANTHER" id="PTHR43333">
    <property type="entry name" value="2-HACID_DH_C DOMAIN-CONTAINING PROTEIN"/>
    <property type="match status" value="1"/>
</dbReference>
<name>A0ABW1ZVW5_9GAMM</name>
<dbReference type="InterPro" id="IPR036291">
    <property type="entry name" value="NAD(P)-bd_dom_sf"/>
</dbReference>
<proteinExistence type="predicted"/>
<feature type="region of interest" description="Disordered" evidence="3">
    <location>
        <begin position="251"/>
        <end position="273"/>
    </location>
</feature>
<protein>
    <submittedName>
        <fullName evidence="5">NAD(P)-dependent oxidoreductase</fullName>
    </submittedName>
</protein>
<keyword evidence="6" id="KW-1185">Reference proteome</keyword>
<dbReference type="PANTHER" id="PTHR43333:SF1">
    <property type="entry name" value="D-ISOMER SPECIFIC 2-HYDROXYACID DEHYDROGENASE NAD-BINDING DOMAIN-CONTAINING PROTEIN"/>
    <property type="match status" value="1"/>
</dbReference>
<sequence length="273" mass="30741">MKILFYGQGLDSERWLDAIRQHLPTQDIQLWSPGLSPQWQADYALLWHPPVELFAQQTRLRAIFNLGAGVDALLSLPGRPTEVPLIRLRNAGMDRWMLEYVLYGILHFGRDFDRYRQQQQQQHWQPLQARARETLRIGLLGLGALGSRVGQSLQQLGYCVQGWSRTPKSIDGIDTYSGLEHLDHYLGHCDFLVNLLPATNETRDLLDAHRLAQLPRGAVLINPGRGDTLDPGALLAARRPATCAAPCSMSSPRSRCRPVTRYGHAPRSSSRPI</sequence>
<dbReference type="Pfam" id="PF02826">
    <property type="entry name" value="2-Hacid_dh_C"/>
    <property type="match status" value="1"/>
</dbReference>
<evidence type="ECO:0000256" key="3">
    <source>
        <dbReference type="SAM" id="MobiDB-lite"/>
    </source>
</evidence>
<gene>
    <name evidence="5" type="ORF">ACFQDL_03830</name>
</gene>
<accession>A0ABW1ZVW5</accession>
<organism evidence="5 6">
    <name type="scientific">Marinobacterium aestuariivivens</name>
    <dbReference type="NCBI Taxonomy" id="1698799"/>
    <lineage>
        <taxon>Bacteria</taxon>
        <taxon>Pseudomonadati</taxon>
        <taxon>Pseudomonadota</taxon>
        <taxon>Gammaproteobacteria</taxon>
        <taxon>Oceanospirillales</taxon>
        <taxon>Oceanospirillaceae</taxon>
        <taxon>Marinobacterium</taxon>
    </lineage>
</organism>
<evidence type="ECO:0000313" key="5">
    <source>
        <dbReference type="EMBL" id="MFC6669323.1"/>
    </source>
</evidence>
<evidence type="ECO:0000313" key="6">
    <source>
        <dbReference type="Proteomes" id="UP001596422"/>
    </source>
</evidence>
<keyword evidence="1" id="KW-0560">Oxidoreductase</keyword>
<evidence type="ECO:0000256" key="1">
    <source>
        <dbReference type="ARBA" id="ARBA00023002"/>
    </source>
</evidence>
<dbReference type="InterPro" id="IPR006140">
    <property type="entry name" value="D-isomer_DH_NAD-bd"/>
</dbReference>
<dbReference type="SUPFAM" id="SSF51735">
    <property type="entry name" value="NAD(P)-binding Rossmann-fold domains"/>
    <property type="match status" value="1"/>
</dbReference>
<dbReference type="Proteomes" id="UP001596422">
    <property type="component" value="Unassembled WGS sequence"/>
</dbReference>
<comment type="caution">
    <text evidence="5">The sequence shown here is derived from an EMBL/GenBank/DDBJ whole genome shotgun (WGS) entry which is preliminary data.</text>
</comment>
<dbReference type="Gene3D" id="3.40.50.720">
    <property type="entry name" value="NAD(P)-binding Rossmann-like Domain"/>
    <property type="match status" value="2"/>
</dbReference>
<dbReference type="RefSeq" id="WP_379907888.1">
    <property type="nucleotide sequence ID" value="NZ_JBHSWE010000001.1"/>
</dbReference>
<reference evidence="6" key="1">
    <citation type="journal article" date="2019" name="Int. J. Syst. Evol. Microbiol.">
        <title>The Global Catalogue of Microorganisms (GCM) 10K type strain sequencing project: providing services to taxonomists for standard genome sequencing and annotation.</title>
        <authorList>
            <consortium name="The Broad Institute Genomics Platform"/>
            <consortium name="The Broad Institute Genome Sequencing Center for Infectious Disease"/>
            <person name="Wu L."/>
            <person name="Ma J."/>
        </authorList>
    </citation>
    <scope>NUCLEOTIDE SEQUENCE [LARGE SCALE GENOMIC DNA]</scope>
    <source>
        <strain evidence="6">NBRC 111756</strain>
    </source>
</reference>
<dbReference type="EMBL" id="JBHSWE010000001">
    <property type="protein sequence ID" value="MFC6669323.1"/>
    <property type="molecule type" value="Genomic_DNA"/>
</dbReference>